<accession>A0A889IR20</accession>
<sequence length="293" mass="32996">MSRAWGHDELAHDLAQSLRVNPEHIVWENMQMGPSGSIRPDVYLLKKRYSTFAPVTYEVKVSVSDFRSDVTSGKWQGYLKFSSGVIFAVPAGLINKADVPAGCGLIVRHDEVWRTVKRPTMQVIETLPHEAWMKLVIDGIERAVKQRDEPRLRHAPNSWTVQQMLRKKVGGEIAELIAQAMRSREGVENAIRHAEEQRQEINAGTHRELKRARERIEAESAYLSAELRDLAKALGLPAETTTSELCAAVRQAARRLAEDAEVQRLRRLFERIQEATADGVLPLPGEQQEAIPA</sequence>
<dbReference type="InterPro" id="IPR009394">
    <property type="entry name" value="MmcB-like"/>
</dbReference>
<keyword evidence="1" id="KW-0175">Coiled coil</keyword>
<evidence type="ECO:0000256" key="1">
    <source>
        <dbReference type="SAM" id="Coils"/>
    </source>
</evidence>
<keyword evidence="3" id="KW-1185">Reference proteome</keyword>
<evidence type="ECO:0000313" key="3">
    <source>
        <dbReference type="Proteomes" id="UP000610026"/>
    </source>
</evidence>
<reference evidence="2" key="1">
    <citation type="submission" date="2021-01" db="EMBL/GenBank/DDBJ databases">
        <authorList>
            <person name="Ben Porat S."/>
            <person name="Alkalay-Oren S."/>
            <person name="Coppenhagen-Glazer S."/>
            <person name="Hazan R."/>
        </authorList>
    </citation>
    <scope>NUCLEOTIDE SEQUENCE</scope>
</reference>
<protein>
    <recommendedName>
        <fullName evidence="4">MmcB family DNA repair protein</fullName>
    </recommendedName>
</protein>
<dbReference type="KEGG" id="vg:77947917"/>
<proteinExistence type="predicted"/>
<organism evidence="2 3">
    <name type="scientific">Pseudomonas phage Itty13</name>
    <dbReference type="NCBI Taxonomy" id="2805750"/>
    <lineage>
        <taxon>Viruses</taxon>
        <taxon>Duplodnaviria</taxon>
        <taxon>Heunggongvirae</taxon>
        <taxon>Uroviricota</taxon>
        <taxon>Caudoviricetes</taxon>
        <taxon>Ittyvirus</taxon>
        <taxon>Ittyvirus itty13</taxon>
    </lineage>
</organism>
<dbReference type="Pfam" id="PF06319">
    <property type="entry name" value="MmcB-like"/>
    <property type="match status" value="1"/>
</dbReference>
<dbReference type="EMBL" id="MW460249">
    <property type="protein sequence ID" value="QRE00650.1"/>
    <property type="molecule type" value="Genomic_DNA"/>
</dbReference>
<evidence type="ECO:0000313" key="2">
    <source>
        <dbReference type="EMBL" id="QRE00650.1"/>
    </source>
</evidence>
<dbReference type="GeneID" id="77947917"/>
<dbReference type="RefSeq" id="YP_010671663.1">
    <property type="nucleotide sequence ID" value="NC_070969.1"/>
</dbReference>
<dbReference type="Proteomes" id="UP000610026">
    <property type="component" value="Segment"/>
</dbReference>
<feature type="coiled-coil region" evidence="1">
    <location>
        <begin position="177"/>
        <end position="204"/>
    </location>
</feature>
<evidence type="ECO:0008006" key="4">
    <source>
        <dbReference type="Google" id="ProtNLM"/>
    </source>
</evidence>
<name>A0A889IR20_9CAUD</name>